<feature type="repeat" description="ANK" evidence="3">
    <location>
        <begin position="80"/>
        <end position="112"/>
    </location>
</feature>
<feature type="coiled-coil region" evidence="4">
    <location>
        <begin position="678"/>
        <end position="719"/>
    </location>
</feature>
<dbReference type="Pfam" id="PF12796">
    <property type="entry name" value="Ank_2"/>
    <property type="match status" value="1"/>
</dbReference>
<feature type="region of interest" description="Disordered" evidence="5">
    <location>
        <begin position="533"/>
        <end position="567"/>
    </location>
</feature>
<evidence type="ECO:0000256" key="3">
    <source>
        <dbReference type="PROSITE-ProRule" id="PRU00023"/>
    </source>
</evidence>
<evidence type="ECO:0000313" key="6">
    <source>
        <dbReference type="EMBL" id="MBY22216.1"/>
    </source>
</evidence>
<dbReference type="PROSITE" id="PS50297">
    <property type="entry name" value="ANK_REP_REGION"/>
    <property type="match status" value="3"/>
</dbReference>
<dbReference type="InterPro" id="IPR050889">
    <property type="entry name" value="Dendritic_Spine_Reg/Scaffold"/>
</dbReference>
<evidence type="ECO:0000256" key="2">
    <source>
        <dbReference type="ARBA" id="ARBA00023043"/>
    </source>
</evidence>
<dbReference type="EMBL" id="GGMR01009597">
    <property type="protein sequence ID" value="MBY22216.1"/>
    <property type="molecule type" value="Transcribed_RNA"/>
</dbReference>
<feature type="region of interest" description="Disordered" evidence="5">
    <location>
        <begin position="365"/>
        <end position="385"/>
    </location>
</feature>
<feature type="repeat" description="ANK" evidence="3">
    <location>
        <begin position="14"/>
        <end position="46"/>
    </location>
</feature>
<dbReference type="InterPro" id="IPR036770">
    <property type="entry name" value="Ankyrin_rpt-contain_sf"/>
</dbReference>
<dbReference type="PROSITE" id="PS50088">
    <property type="entry name" value="ANK_REPEAT"/>
    <property type="match status" value="3"/>
</dbReference>
<feature type="coiled-coil region" evidence="4">
    <location>
        <begin position="985"/>
        <end position="1012"/>
    </location>
</feature>
<organism evidence="6">
    <name type="scientific">Schizaphis graminum</name>
    <name type="common">Green bug aphid</name>
    <dbReference type="NCBI Taxonomy" id="13262"/>
    <lineage>
        <taxon>Eukaryota</taxon>
        <taxon>Metazoa</taxon>
        <taxon>Ecdysozoa</taxon>
        <taxon>Arthropoda</taxon>
        <taxon>Hexapoda</taxon>
        <taxon>Insecta</taxon>
        <taxon>Pterygota</taxon>
        <taxon>Neoptera</taxon>
        <taxon>Paraneoptera</taxon>
        <taxon>Hemiptera</taxon>
        <taxon>Sternorrhyncha</taxon>
        <taxon>Aphidomorpha</taxon>
        <taxon>Aphidoidea</taxon>
        <taxon>Aphididae</taxon>
        <taxon>Aphidini</taxon>
        <taxon>Schizaphis</taxon>
    </lineage>
</organism>
<reference evidence="6" key="1">
    <citation type="submission" date="2018-04" db="EMBL/GenBank/DDBJ databases">
        <title>Transcriptome of Schizaphis graminum biotype I.</title>
        <authorList>
            <person name="Scully E.D."/>
            <person name="Geib S.M."/>
            <person name="Palmer N.A."/>
            <person name="Koch K."/>
            <person name="Bradshaw J."/>
            <person name="Heng-Moss T."/>
            <person name="Sarath G."/>
        </authorList>
    </citation>
    <scope>NUCLEOTIDE SEQUENCE</scope>
</reference>
<dbReference type="PANTHER" id="PTHR24166">
    <property type="entry name" value="ROLLING PEBBLES, ISOFORM B"/>
    <property type="match status" value="1"/>
</dbReference>
<dbReference type="SUPFAM" id="SSF48403">
    <property type="entry name" value="Ankyrin repeat"/>
    <property type="match status" value="1"/>
</dbReference>
<feature type="repeat" description="ANK" evidence="3">
    <location>
        <begin position="47"/>
        <end position="79"/>
    </location>
</feature>
<accession>A0A2S2NZU3</accession>
<feature type="coiled-coil region" evidence="4">
    <location>
        <begin position="893"/>
        <end position="941"/>
    </location>
</feature>
<dbReference type="SMART" id="SM00248">
    <property type="entry name" value="ANK"/>
    <property type="match status" value="4"/>
</dbReference>
<evidence type="ECO:0000256" key="1">
    <source>
        <dbReference type="ARBA" id="ARBA00022737"/>
    </source>
</evidence>
<proteinExistence type="predicted"/>
<gene>
    <name evidence="6" type="primary">ANK3_0</name>
    <name evidence="6" type="ORF">g.123282</name>
</gene>
<keyword evidence="1" id="KW-0677">Repeat</keyword>
<feature type="compositionally biased region" description="Basic and acidic residues" evidence="5">
    <location>
        <begin position="535"/>
        <end position="552"/>
    </location>
</feature>
<dbReference type="InterPro" id="IPR002110">
    <property type="entry name" value="Ankyrin_rpt"/>
</dbReference>
<keyword evidence="2 3" id="KW-0040">ANK repeat</keyword>
<dbReference type="Pfam" id="PF00023">
    <property type="entry name" value="Ank"/>
    <property type="match status" value="1"/>
</dbReference>
<dbReference type="AlphaFoldDB" id="A0A2S2NZU3"/>
<dbReference type="PANTHER" id="PTHR24166:SF48">
    <property type="entry name" value="PROTEIN VAPYRIN"/>
    <property type="match status" value="1"/>
</dbReference>
<evidence type="ECO:0000256" key="4">
    <source>
        <dbReference type="SAM" id="Coils"/>
    </source>
</evidence>
<evidence type="ECO:0000256" key="5">
    <source>
        <dbReference type="SAM" id="MobiDB-lite"/>
    </source>
</evidence>
<keyword evidence="4" id="KW-0175">Coiled coil</keyword>
<name>A0A2S2NZU3_SCHGA</name>
<sequence>MLERGADVTCTDKNKNTALHLAAKQGSFTIISMLLKKGININAQNAAGESVLHVACAAENRDLIEFILDNGSLINIADNQGRTPLMVVAKLGNMSIVDLLLDRGSQLDACDINGLSVKDYAIKEGHSKVVNQLSMQKMSIMARTRSKENVLDDLDQNDGAQLQENNDNSNNQKIVDAQITVLKNDKISKSNVEDNQNEKEFIAFSSTTKNDDLKVNKIDVEDNKKENLTLNCEDNHPDELKTNKLNIENNQKEKENVTLNSTLKNENEINNSSIETDKEVIDKNKLTVEIKNISTVNVLPIKDEESVSQCTMPPPLDPPRSWDFIQTSIIHTTDINEKAEKETQESIEQIPDPIVCAVNTDDSELEWGSDESLPTDPNQLCPTVDDKKEENKKMNTFYNFITTKLMNKTKSRVSASAENIIDNSTTKKHVRNKSFTSLRTFKLTVPSDVNQALYQLSPEMNFAHSSFSKSKSFNEHIPTENVDKNSLEFERSKSLCLELKHNYDITENQQRDSDSQSDDSLRSKRSLLLSMRMPKVHDEHHDDYHLEVKDSETSEDEGPHYWYSPNKKNDKIVQQDTVIRNYSESDSESEEIGLPKSKSILEGISKEHNTSDNSDTENTISFSTSHEDIYGTHKRTRYALKRTESLKAYLKRVTIDKDRLQQESSGYREITELLKYKLGNLKQDISSKNETTKRLEEQLDQLDAKYTEALNKIQTLELSSTNLDKENQYLKKINKELTDKFNNECNNSAHKSVEIITQLESGNCIDQTDDTCTMDSKTIIKQLQEQLKLEQDRRIELDERVKLLSVEVNAHQSCSSTVELLKELQCKITKDYIPKKEVLKLKTEQERKISKVKMEAEKKLADKFCDLDKLLSQQMDQQGKLEMQREKIESQLKQEFENTRQRFQLEIAKLQTTLKTKEMEEQILRERCEILSQEIEKTQDNKWKTLVDKTYGIIDMQKSSPNMLSIYCKTPEPSPTFERQELRDISRYQYNVQTLRNELDKAITQNKNAALEDDTLVDE</sequence>
<dbReference type="Gene3D" id="1.25.40.20">
    <property type="entry name" value="Ankyrin repeat-containing domain"/>
    <property type="match status" value="2"/>
</dbReference>
<protein>
    <submittedName>
        <fullName evidence="6">Ankyrin-3</fullName>
    </submittedName>
</protein>